<dbReference type="GO" id="GO:0005886">
    <property type="term" value="C:plasma membrane"/>
    <property type="evidence" value="ECO:0007669"/>
    <property type="project" value="UniProtKB-SubCell"/>
</dbReference>
<dbReference type="GO" id="GO:0034040">
    <property type="term" value="F:ATPase-coupled lipid transmembrane transporter activity"/>
    <property type="evidence" value="ECO:0007669"/>
    <property type="project" value="TreeGrafter"/>
</dbReference>
<feature type="transmembrane region" description="Helical" evidence="8">
    <location>
        <begin position="245"/>
        <end position="263"/>
    </location>
</feature>
<reference evidence="11 12" key="1">
    <citation type="submission" date="2017-08" db="EMBL/GenBank/DDBJ databases">
        <title>Infants hospitalized years apart are colonized by the same room-sourced microbial strains.</title>
        <authorList>
            <person name="Brooks B."/>
            <person name="Olm M.R."/>
            <person name="Firek B.A."/>
            <person name="Baker R."/>
            <person name="Thomas B.C."/>
            <person name="Morowitz M.J."/>
            <person name="Banfield J.F."/>
        </authorList>
    </citation>
    <scope>NUCLEOTIDE SEQUENCE [LARGE SCALE GENOMIC DNA]</scope>
    <source>
        <strain evidence="11">S2_005_002_R2_34</strain>
    </source>
</reference>
<dbReference type="SUPFAM" id="SSF52540">
    <property type="entry name" value="P-loop containing nucleoside triphosphate hydrolases"/>
    <property type="match status" value="1"/>
</dbReference>
<dbReference type="AlphaFoldDB" id="A0A2W5N1S0"/>
<keyword evidence="6 8" id="KW-0472">Membrane</keyword>
<dbReference type="InterPro" id="IPR003593">
    <property type="entry name" value="AAA+_ATPase"/>
</dbReference>
<keyword evidence="2 8" id="KW-0812">Transmembrane</keyword>
<accession>A0A2W5N1S0</accession>
<name>A0A2W5N1S0_RHOSU</name>
<keyword evidence="4" id="KW-0067">ATP-binding</keyword>
<protein>
    <submittedName>
        <fullName evidence="11">Type I secretion system permease/ATPase</fullName>
    </submittedName>
</protein>
<dbReference type="InterPro" id="IPR010128">
    <property type="entry name" value="ATPase_T1SS_PrtD-like"/>
</dbReference>
<evidence type="ECO:0000259" key="9">
    <source>
        <dbReference type="PROSITE" id="PS50893"/>
    </source>
</evidence>
<keyword evidence="5 8" id="KW-1133">Transmembrane helix</keyword>
<dbReference type="PANTHER" id="PTHR24221:SF248">
    <property type="entry name" value="ABC TRANSPORTER TRANSMEMBRANE REGION"/>
    <property type="match status" value="1"/>
</dbReference>
<evidence type="ECO:0000256" key="7">
    <source>
        <dbReference type="SAM" id="MobiDB-lite"/>
    </source>
</evidence>
<dbReference type="InterPro" id="IPR027417">
    <property type="entry name" value="P-loop_NTPase"/>
</dbReference>
<feature type="transmembrane region" description="Helical" evidence="8">
    <location>
        <begin position="157"/>
        <end position="176"/>
    </location>
</feature>
<gene>
    <name evidence="11" type="ORF">DI556_18730</name>
</gene>
<dbReference type="Proteomes" id="UP000249185">
    <property type="component" value="Unassembled WGS sequence"/>
</dbReference>
<dbReference type="GO" id="GO:0140359">
    <property type="term" value="F:ABC-type transporter activity"/>
    <property type="evidence" value="ECO:0007669"/>
    <property type="project" value="InterPro"/>
</dbReference>
<feature type="compositionally biased region" description="Low complexity" evidence="7">
    <location>
        <begin position="577"/>
        <end position="602"/>
    </location>
</feature>
<feature type="domain" description="ABC transmembrane type-1" evidence="10">
    <location>
        <begin position="24"/>
        <end position="298"/>
    </location>
</feature>
<evidence type="ECO:0000256" key="2">
    <source>
        <dbReference type="ARBA" id="ARBA00022692"/>
    </source>
</evidence>
<evidence type="ECO:0000313" key="11">
    <source>
        <dbReference type="EMBL" id="PZQ47024.1"/>
    </source>
</evidence>
<dbReference type="InterPro" id="IPR036640">
    <property type="entry name" value="ABC1_TM_sf"/>
</dbReference>
<evidence type="ECO:0000256" key="6">
    <source>
        <dbReference type="ARBA" id="ARBA00023136"/>
    </source>
</evidence>
<dbReference type="Pfam" id="PF00664">
    <property type="entry name" value="ABC_membrane"/>
    <property type="match status" value="1"/>
</dbReference>
<dbReference type="GO" id="GO:0030253">
    <property type="term" value="P:protein secretion by the type I secretion system"/>
    <property type="evidence" value="ECO:0007669"/>
    <property type="project" value="InterPro"/>
</dbReference>
<feature type="domain" description="ABC transporter" evidence="9">
    <location>
        <begin position="329"/>
        <end position="562"/>
    </location>
</feature>
<dbReference type="InterPro" id="IPR039421">
    <property type="entry name" value="Type_1_exporter"/>
</dbReference>
<dbReference type="EMBL" id="QFPW01000019">
    <property type="protein sequence ID" value="PZQ47024.1"/>
    <property type="molecule type" value="Genomic_DNA"/>
</dbReference>
<feature type="transmembrane region" description="Helical" evidence="8">
    <location>
        <begin position="21"/>
        <end position="43"/>
    </location>
</feature>
<evidence type="ECO:0000256" key="4">
    <source>
        <dbReference type="ARBA" id="ARBA00022840"/>
    </source>
</evidence>
<dbReference type="GO" id="GO:0030256">
    <property type="term" value="C:type I protein secretion system complex"/>
    <property type="evidence" value="ECO:0007669"/>
    <property type="project" value="InterPro"/>
</dbReference>
<dbReference type="PANTHER" id="PTHR24221">
    <property type="entry name" value="ATP-BINDING CASSETTE SUB-FAMILY B"/>
    <property type="match status" value="1"/>
</dbReference>
<dbReference type="GO" id="GO:0005524">
    <property type="term" value="F:ATP binding"/>
    <property type="evidence" value="ECO:0007669"/>
    <property type="project" value="UniProtKB-KW"/>
</dbReference>
<keyword evidence="3" id="KW-0547">Nucleotide-binding</keyword>
<dbReference type="InterPro" id="IPR003439">
    <property type="entry name" value="ABC_transporter-like_ATP-bd"/>
</dbReference>
<dbReference type="SMART" id="SM00382">
    <property type="entry name" value="AAA"/>
    <property type="match status" value="1"/>
</dbReference>
<evidence type="ECO:0000259" key="10">
    <source>
        <dbReference type="PROSITE" id="PS50929"/>
    </source>
</evidence>
<comment type="subcellular location">
    <subcellularLocation>
        <location evidence="1">Cell membrane</location>
        <topology evidence="1">Multi-pass membrane protein</topology>
    </subcellularLocation>
</comment>
<evidence type="ECO:0000256" key="1">
    <source>
        <dbReference type="ARBA" id="ARBA00004651"/>
    </source>
</evidence>
<dbReference type="GO" id="GO:0016887">
    <property type="term" value="F:ATP hydrolysis activity"/>
    <property type="evidence" value="ECO:0007669"/>
    <property type="project" value="InterPro"/>
</dbReference>
<feature type="compositionally biased region" description="Basic and acidic residues" evidence="7">
    <location>
        <begin position="603"/>
        <end position="616"/>
    </location>
</feature>
<dbReference type="PROSITE" id="PS50929">
    <property type="entry name" value="ABC_TM1F"/>
    <property type="match status" value="1"/>
</dbReference>
<comment type="caution">
    <text evidence="11">The sequence shown here is derived from an EMBL/GenBank/DDBJ whole genome shotgun (WGS) entry which is preliminary data.</text>
</comment>
<evidence type="ECO:0000313" key="12">
    <source>
        <dbReference type="Proteomes" id="UP000249185"/>
    </source>
</evidence>
<dbReference type="PROSITE" id="PS50893">
    <property type="entry name" value="ABC_TRANSPORTER_2"/>
    <property type="match status" value="1"/>
</dbReference>
<dbReference type="InterPro" id="IPR017871">
    <property type="entry name" value="ABC_transporter-like_CS"/>
</dbReference>
<feature type="region of interest" description="Disordered" evidence="7">
    <location>
        <begin position="569"/>
        <end position="616"/>
    </location>
</feature>
<dbReference type="Gene3D" id="3.40.50.300">
    <property type="entry name" value="P-loop containing nucleotide triphosphate hydrolases"/>
    <property type="match status" value="1"/>
</dbReference>
<proteinExistence type="predicted"/>
<evidence type="ECO:0000256" key="5">
    <source>
        <dbReference type="ARBA" id="ARBA00022989"/>
    </source>
</evidence>
<dbReference type="Pfam" id="PF00005">
    <property type="entry name" value="ABC_tran"/>
    <property type="match status" value="1"/>
</dbReference>
<feature type="transmembrane region" description="Helical" evidence="8">
    <location>
        <begin position="134"/>
        <end position="151"/>
    </location>
</feature>
<evidence type="ECO:0000256" key="3">
    <source>
        <dbReference type="ARBA" id="ARBA00022741"/>
    </source>
</evidence>
<dbReference type="NCBIfam" id="TIGR01842">
    <property type="entry name" value="type_I_sec_PrtD"/>
    <property type="match status" value="1"/>
</dbReference>
<dbReference type="SUPFAM" id="SSF90123">
    <property type="entry name" value="ABC transporter transmembrane region"/>
    <property type="match status" value="1"/>
</dbReference>
<organism evidence="11 12">
    <name type="scientific">Rhodovulum sulfidophilum</name>
    <name type="common">Rhodobacter sulfidophilus</name>
    <dbReference type="NCBI Taxonomy" id="35806"/>
    <lineage>
        <taxon>Bacteria</taxon>
        <taxon>Pseudomonadati</taxon>
        <taxon>Pseudomonadota</taxon>
        <taxon>Alphaproteobacteria</taxon>
        <taxon>Rhodobacterales</taxon>
        <taxon>Paracoccaceae</taxon>
        <taxon>Rhodovulum</taxon>
    </lineage>
</organism>
<dbReference type="Gene3D" id="1.20.1560.10">
    <property type="entry name" value="ABC transporter type 1, transmembrane domain"/>
    <property type="match status" value="1"/>
</dbReference>
<sequence>MSHSAQPNVLTEAVRRCRGAFGTLALFSCCMNLLILAGPLYMLQVYDRVLSSGRVETLVMLTILLAAALMTWAALESLRTAVTVRLGAWFNQVLGPCYIDSGVRARLDGRPAGGQAFRDLSQIQSFMATNGMTAFFDIPWTPLFIAVIWMFHPWLGAFALASALLLLAVTFANEILTRESLRRATEGQLAATQIAEMTIRNAEPVWAMGLGPALTDRWIRRNAESQGALFVSSRRGGVASGVAKFLRMFLQSGILALGALLVIRGQASPGVMIAGSILLGRALAPVDTATSAWKSFSTARLAYGRLRAQAEIYPPERRRLSLPAPRGGLVVADLTVFVGPEPVLRRVSFDAAAGEAVAVIGPSTAGKSTLCRAIVGLVEPRSGTILLDGIDIHLWNPDELGPHLGYLPQEVGLFPGTVRENIARMGEAGDAGVIEAAELAHAHDMIGKMANGYETLVGDGGAGLSGGQRQRIGLARAVFGRPSLIVLDEPNANLDQAGEAALAEAIGELKRRGATLLIVGHRPSTLAQADKILLLREGAVQAFGPRNAVLGKMREAAQAQAATEAIRQDASRDSLEAALAPAPDPAGPAAAEPADIDAGAGPEARREGGASHVDKP</sequence>
<dbReference type="InterPro" id="IPR011527">
    <property type="entry name" value="ABC1_TM_dom"/>
</dbReference>
<evidence type="ECO:0000256" key="8">
    <source>
        <dbReference type="SAM" id="Phobius"/>
    </source>
</evidence>
<dbReference type="PROSITE" id="PS00211">
    <property type="entry name" value="ABC_TRANSPORTER_1"/>
    <property type="match status" value="1"/>
</dbReference>
<feature type="transmembrane region" description="Helical" evidence="8">
    <location>
        <begin position="55"/>
        <end position="75"/>
    </location>
</feature>